<dbReference type="Gene3D" id="2.40.330.10">
    <property type="entry name" value="DNA-binding pseudobarrel domain"/>
    <property type="match status" value="1"/>
</dbReference>
<dbReference type="OrthoDB" id="757982at2759"/>
<dbReference type="GO" id="GO:0003700">
    <property type="term" value="F:DNA-binding transcription factor activity"/>
    <property type="evidence" value="ECO:0007669"/>
    <property type="project" value="EnsemblPlants"/>
</dbReference>
<accession>A0A087HCD2</accession>
<evidence type="ECO:0000313" key="9">
    <source>
        <dbReference type="Proteomes" id="UP000029120"/>
    </source>
</evidence>
<comment type="subcellular location">
    <subcellularLocation>
        <location evidence="1">Nucleus</location>
    </subcellularLocation>
</comment>
<reference evidence="9" key="1">
    <citation type="journal article" date="2015" name="Nat. Plants">
        <title>Genome expansion of Arabis alpina linked with retrotransposition and reduced symmetric DNA methylation.</title>
        <authorList>
            <person name="Willing E.M."/>
            <person name="Rawat V."/>
            <person name="Mandakova T."/>
            <person name="Maumus F."/>
            <person name="James G.V."/>
            <person name="Nordstroem K.J."/>
            <person name="Becker C."/>
            <person name="Warthmann N."/>
            <person name="Chica C."/>
            <person name="Szarzynska B."/>
            <person name="Zytnicki M."/>
            <person name="Albani M.C."/>
            <person name="Kiefer C."/>
            <person name="Bergonzi S."/>
            <person name="Castaings L."/>
            <person name="Mateos J.L."/>
            <person name="Berns M.C."/>
            <person name="Bujdoso N."/>
            <person name="Piofczyk T."/>
            <person name="de Lorenzo L."/>
            <person name="Barrero-Sicilia C."/>
            <person name="Mateos I."/>
            <person name="Piednoel M."/>
            <person name="Hagmann J."/>
            <person name="Chen-Min-Tao R."/>
            <person name="Iglesias-Fernandez R."/>
            <person name="Schuster S.C."/>
            <person name="Alonso-Blanco C."/>
            <person name="Roudier F."/>
            <person name="Carbonero P."/>
            <person name="Paz-Ares J."/>
            <person name="Davis S.J."/>
            <person name="Pecinka A."/>
            <person name="Quesneville H."/>
            <person name="Colot V."/>
            <person name="Lysak M.A."/>
            <person name="Weigel D."/>
            <person name="Coupland G."/>
            <person name="Schneeberger K."/>
        </authorList>
    </citation>
    <scope>NUCLEOTIDE SEQUENCE [LARGE SCALE GENOMIC DNA]</scope>
    <source>
        <strain evidence="9">cv. Pajares</strain>
    </source>
</reference>
<dbReference type="GO" id="GO:0005829">
    <property type="term" value="C:cytosol"/>
    <property type="evidence" value="ECO:0007669"/>
    <property type="project" value="EnsemblPlants"/>
</dbReference>
<name>A0A087HCD2_ARAAL</name>
<dbReference type="GO" id="GO:0043565">
    <property type="term" value="F:sequence-specific DNA binding"/>
    <property type="evidence" value="ECO:0007669"/>
    <property type="project" value="EnsemblPlants"/>
</dbReference>
<dbReference type="InterPro" id="IPR003340">
    <property type="entry name" value="B3_DNA-bd"/>
</dbReference>
<evidence type="ECO:0000259" key="7">
    <source>
        <dbReference type="PROSITE" id="PS50863"/>
    </source>
</evidence>
<gene>
    <name evidence="8" type="ordered locus">AALP_Aa3g287300</name>
</gene>
<dbReference type="EMBL" id="CM002871">
    <property type="protein sequence ID" value="KFK39784.1"/>
    <property type="molecule type" value="Genomic_DNA"/>
</dbReference>
<feature type="compositionally biased region" description="Polar residues" evidence="6">
    <location>
        <begin position="716"/>
        <end position="736"/>
    </location>
</feature>
<feature type="domain" description="TF-B3" evidence="7">
    <location>
        <begin position="591"/>
        <end position="693"/>
    </location>
</feature>
<feature type="region of interest" description="Disordered" evidence="6">
    <location>
        <begin position="341"/>
        <end position="375"/>
    </location>
</feature>
<sequence length="736" mass="80888">MIVSTSGERIIHGSITPMKTLHVAENGGDLTEDCGILAGDADEAVLMDDVGREIWLADHGGDHNHGHGDDDLIVHHDPSIFYTDLPTLPDFPCMSSSSSSSTSPAPVNAIVSSASSSSAASSSTSSAASWAILRSDGEDPTNNQNQYGSGNCDVESSAALQSTASMEIPLESSQGFGCGEGGGGGGRDCIDMMDTFGYMDLLDSNEFFDTSAIFSTDDDTQNPNLMDQTLERRDEVVVPMVENSSGGDMQMMNSSLEQDEDLAAVFLEWLKNNKETVSAEDLRKVKIKKATIESAARRLGGGKEAMKQLLKLILEWVQTNHLQRRRSNGNNNNITYQQSFQQDPFQNPNHNNNNNLIQPSDQTCFSPSTWVPPPPQLQPQQAFVSDPGFGYMPAPNFPPPQEYLPLLESPPSWLPPQSGAMPHQQQFAMPNSQYSPFQDTGGGGFTGYNMNPYQYPPYLPSGQMRDQRLIRLCSSATKEARKKRMARQRRFLSHHHRHNNNSTQNQTQMGESCAAVASQLNPVTTTPTGGTWMYWPNVSAVPPPVSAQLPAMETQLPTMDRAGTASAMPRQQVVPDRRQGWKPEKNLRFLLQKVLKQSDVGNLGRIVLPKKEAETHLPELEARDGISLAMEDIGTSRVWNMRYRFWPNNKSRMYLLENTGDFVKTNGLQEGDFIVIYSDVKCGKYLIRGVKVRQPAGQKPEAPPSTAAATKRQSKSQRNINNSPSANMVASPTSVK</sequence>
<dbReference type="GO" id="GO:0009733">
    <property type="term" value="P:response to auxin"/>
    <property type="evidence" value="ECO:0007669"/>
    <property type="project" value="EnsemblPlants"/>
</dbReference>
<dbReference type="eggNOG" id="ENOG502QWRF">
    <property type="taxonomic scope" value="Eukaryota"/>
</dbReference>
<dbReference type="GO" id="GO:0031930">
    <property type="term" value="P:mitochondria-nucleus signaling pathway"/>
    <property type="evidence" value="ECO:0007669"/>
    <property type="project" value="EnsemblPlants"/>
</dbReference>
<dbReference type="InterPro" id="IPR044800">
    <property type="entry name" value="LEC2-like"/>
</dbReference>
<dbReference type="GO" id="GO:0009737">
    <property type="term" value="P:response to abscisic acid"/>
    <property type="evidence" value="ECO:0007669"/>
    <property type="project" value="EnsemblPlants"/>
</dbReference>
<organism evidence="8 9">
    <name type="scientific">Arabis alpina</name>
    <name type="common">Alpine rock-cress</name>
    <dbReference type="NCBI Taxonomy" id="50452"/>
    <lineage>
        <taxon>Eukaryota</taxon>
        <taxon>Viridiplantae</taxon>
        <taxon>Streptophyta</taxon>
        <taxon>Embryophyta</taxon>
        <taxon>Tracheophyta</taxon>
        <taxon>Spermatophyta</taxon>
        <taxon>Magnoliopsida</taxon>
        <taxon>eudicotyledons</taxon>
        <taxon>Gunneridae</taxon>
        <taxon>Pentapetalae</taxon>
        <taxon>rosids</taxon>
        <taxon>malvids</taxon>
        <taxon>Brassicales</taxon>
        <taxon>Brassicaceae</taxon>
        <taxon>Arabideae</taxon>
        <taxon>Arabis</taxon>
    </lineage>
</organism>
<dbReference type="AlphaFoldDB" id="A0A087HCD2"/>
<dbReference type="SMART" id="SM01019">
    <property type="entry name" value="B3"/>
    <property type="match status" value="1"/>
</dbReference>
<keyword evidence="4" id="KW-0804">Transcription</keyword>
<feature type="compositionally biased region" description="Polar residues" evidence="6">
    <location>
        <begin position="356"/>
        <end position="369"/>
    </location>
</feature>
<evidence type="ECO:0000256" key="1">
    <source>
        <dbReference type="ARBA" id="ARBA00004123"/>
    </source>
</evidence>
<evidence type="ECO:0000256" key="3">
    <source>
        <dbReference type="ARBA" id="ARBA00023125"/>
    </source>
</evidence>
<evidence type="ECO:0000256" key="6">
    <source>
        <dbReference type="SAM" id="MobiDB-lite"/>
    </source>
</evidence>
<dbReference type="Pfam" id="PF02362">
    <property type="entry name" value="B3"/>
    <property type="match status" value="1"/>
</dbReference>
<dbReference type="PROSITE" id="PS50863">
    <property type="entry name" value="B3"/>
    <property type="match status" value="1"/>
</dbReference>
<evidence type="ECO:0000256" key="5">
    <source>
        <dbReference type="ARBA" id="ARBA00023242"/>
    </source>
</evidence>
<evidence type="ECO:0000256" key="2">
    <source>
        <dbReference type="ARBA" id="ARBA00023015"/>
    </source>
</evidence>
<dbReference type="PANTHER" id="PTHR31140:SF81">
    <property type="entry name" value="B3 DOMAIN-CONTAINING TRANSCRIPTION FACTOR ABI3"/>
    <property type="match status" value="1"/>
</dbReference>
<dbReference type="Gramene" id="KFK39784">
    <property type="protein sequence ID" value="KFK39784"/>
    <property type="gene ID" value="AALP_AA3G287300"/>
</dbReference>
<keyword evidence="2" id="KW-0805">Transcription regulation</keyword>
<dbReference type="InterPro" id="IPR015300">
    <property type="entry name" value="DNA-bd_pseudobarrel_sf"/>
</dbReference>
<keyword evidence="3" id="KW-0238">DNA-binding</keyword>
<evidence type="ECO:0000256" key="4">
    <source>
        <dbReference type="ARBA" id="ARBA00023163"/>
    </source>
</evidence>
<dbReference type="Proteomes" id="UP000029120">
    <property type="component" value="Chromosome 3"/>
</dbReference>
<dbReference type="GO" id="GO:0009793">
    <property type="term" value="P:embryo development ending in seed dormancy"/>
    <property type="evidence" value="ECO:0007669"/>
    <property type="project" value="EnsemblPlants"/>
</dbReference>
<dbReference type="CDD" id="cd10015">
    <property type="entry name" value="BfiI_C_EcoRII_N_B3"/>
    <property type="match status" value="1"/>
</dbReference>
<dbReference type="SUPFAM" id="SSF101936">
    <property type="entry name" value="DNA-binding pseudobarrel domain"/>
    <property type="match status" value="1"/>
</dbReference>
<keyword evidence="9" id="KW-1185">Reference proteome</keyword>
<dbReference type="GO" id="GO:0005634">
    <property type="term" value="C:nucleus"/>
    <property type="evidence" value="ECO:0007669"/>
    <property type="project" value="UniProtKB-SubCell"/>
</dbReference>
<evidence type="ECO:0000313" key="8">
    <source>
        <dbReference type="EMBL" id="KFK39784.1"/>
    </source>
</evidence>
<feature type="region of interest" description="Disordered" evidence="6">
    <location>
        <begin position="694"/>
        <end position="736"/>
    </location>
</feature>
<dbReference type="GO" id="GO:0009657">
    <property type="term" value="P:plastid organization"/>
    <property type="evidence" value="ECO:0007669"/>
    <property type="project" value="EnsemblPlants"/>
</dbReference>
<keyword evidence="5" id="KW-0539">Nucleus</keyword>
<dbReference type="PANTHER" id="PTHR31140">
    <property type="entry name" value="B3 DOMAIN-CONTAINING TRANSCRIPTION FACTOR ABI3"/>
    <property type="match status" value="1"/>
</dbReference>
<dbReference type="FunFam" id="2.40.330.10:FF:000003">
    <property type="entry name" value="B3 domain-containing transcription factor FUS3"/>
    <property type="match status" value="1"/>
</dbReference>
<dbReference type="OMA" id="PAFFMEW"/>
<proteinExistence type="predicted"/>
<protein>
    <recommendedName>
        <fullName evidence="7">TF-B3 domain-containing protein</fullName>
    </recommendedName>
</protein>
<dbReference type="GO" id="GO:0045893">
    <property type="term" value="P:positive regulation of DNA-templated transcription"/>
    <property type="evidence" value="ECO:0007669"/>
    <property type="project" value="EnsemblPlants"/>
</dbReference>